<evidence type="ECO:0000256" key="1">
    <source>
        <dbReference type="ARBA" id="ARBA00004651"/>
    </source>
</evidence>
<dbReference type="InterPro" id="IPR032808">
    <property type="entry name" value="DoxX"/>
</dbReference>
<evidence type="ECO:0000313" key="8">
    <source>
        <dbReference type="EMBL" id="GAK37225.1"/>
    </source>
</evidence>
<dbReference type="AlphaFoldDB" id="A0A069D4G2"/>
<comment type="subcellular location">
    <subcellularLocation>
        <location evidence="1">Cell membrane</location>
        <topology evidence="1">Multi-pass membrane protein</topology>
    </subcellularLocation>
</comment>
<dbReference type="PANTHER" id="PTHR33452:SF1">
    <property type="entry name" value="INNER MEMBRANE PROTEIN YPHA-RELATED"/>
    <property type="match status" value="1"/>
</dbReference>
<feature type="transmembrane region" description="Helical" evidence="7">
    <location>
        <begin position="57"/>
        <end position="81"/>
    </location>
</feature>
<dbReference type="OrthoDB" id="9813193at2"/>
<evidence type="ECO:0000256" key="6">
    <source>
        <dbReference type="ARBA" id="ARBA00023136"/>
    </source>
</evidence>
<dbReference type="EMBL" id="BAJS01000016">
    <property type="protein sequence ID" value="GAK37225.1"/>
    <property type="molecule type" value="Genomic_DNA"/>
</dbReference>
<dbReference type="GO" id="GO:0005886">
    <property type="term" value="C:plasma membrane"/>
    <property type="evidence" value="ECO:0007669"/>
    <property type="project" value="UniProtKB-SubCell"/>
</dbReference>
<evidence type="ECO:0000256" key="2">
    <source>
        <dbReference type="ARBA" id="ARBA00006679"/>
    </source>
</evidence>
<comment type="caution">
    <text evidence="8">The sequence shown here is derived from an EMBL/GenBank/DDBJ whole genome shotgun (WGS) entry which is preliminary data.</text>
</comment>
<sequence length="143" mass="16152">MIYNFLFPSKPDDTKTSLFLLGMRVVFGTLMMLHGLQKWNAFEQMSSGFPDPIGLGSSTSLILAIFGELICSLAFILGFLYRLSLIPMIVTMVVAFFIVHGADPFLVKELAFIYLIVFLLMYFIGPGKYSLDSILKKLIKHKR</sequence>
<organism evidence="8 9">
    <name type="scientific">Bacteroides graminisolvens DSM 19988 = JCM 15093</name>
    <dbReference type="NCBI Taxonomy" id="1121097"/>
    <lineage>
        <taxon>Bacteria</taxon>
        <taxon>Pseudomonadati</taxon>
        <taxon>Bacteroidota</taxon>
        <taxon>Bacteroidia</taxon>
        <taxon>Bacteroidales</taxon>
        <taxon>Bacteroidaceae</taxon>
        <taxon>Bacteroides</taxon>
    </lineage>
</organism>
<evidence type="ECO:0000256" key="3">
    <source>
        <dbReference type="ARBA" id="ARBA00022475"/>
    </source>
</evidence>
<evidence type="ECO:0000256" key="4">
    <source>
        <dbReference type="ARBA" id="ARBA00022692"/>
    </source>
</evidence>
<dbReference type="RefSeq" id="WP_024996955.1">
    <property type="nucleotide sequence ID" value="NZ_BAJS01000016.1"/>
</dbReference>
<reference evidence="8 9" key="1">
    <citation type="journal article" date="2015" name="Microbes Environ.">
        <title>Distribution and evolution of nitrogen fixation genes in the phylum bacteroidetes.</title>
        <authorList>
            <person name="Inoue J."/>
            <person name="Oshima K."/>
            <person name="Suda W."/>
            <person name="Sakamoto M."/>
            <person name="Iino T."/>
            <person name="Noda S."/>
            <person name="Hongoh Y."/>
            <person name="Hattori M."/>
            <person name="Ohkuma M."/>
        </authorList>
    </citation>
    <scope>NUCLEOTIDE SEQUENCE [LARGE SCALE GENOMIC DNA]</scope>
    <source>
        <strain evidence="8 9">JCM 15093</strain>
    </source>
</reference>
<keyword evidence="3" id="KW-1003">Cell membrane</keyword>
<dbReference type="Pfam" id="PF07681">
    <property type="entry name" value="DoxX"/>
    <property type="match status" value="1"/>
</dbReference>
<keyword evidence="9" id="KW-1185">Reference proteome</keyword>
<evidence type="ECO:0000256" key="7">
    <source>
        <dbReference type="SAM" id="Phobius"/>
    </source>
</evidence>
<evidence type="ECO:0000256" key="5">
    <source>
        <dbReference type="ARBA" id="ARBA00022989"/>
    </source>
</evidence>
<evidence type="ECO:0000313" key="9">
    <source>
        <dbReference type="Proteomes" id="UP000027601"/>
    </source>
</evidence>
<gene>
    <name evidence="8" type="ORF">JCM15093_2460</name>
</gene>
<protein>
    <submittedName>
        <fullName evidence="8">DoxX family protein</fullName>
    </submittedName>
</protein>
<feature type="transmembrane region" description="Helical" evidence="7">
    <location>
        <begin position="112"/>
        <end position="131"/>
    </location>
</feature>
<dbReference type="Proteomes" id="UP000027601">
    <property type="component" value="Unassembled WGS sequence"/>
</dbReference>
<dbReference type="InterPro" id="IPR051907">
    <property type="entry name" value="DoxX-like_oxidoreductase"/>
</dbReference>
<comment type="similarity">
    <text evidence="2">Belongs to the DoxX family.</text>
</comment>
<proteinExistence type="inferred from homology"/>
<dbReference type="STRING" id="1121097.GCA_000428125_01041"/>
<keyword evidence="5 7" id="KW-1133">Transmembrane helix</keyword>
<feature type="transmembrane region" description="Helical" evidence="7">
    <location>
        <begin position="88"/>
        <end position="106"/>
    </location>
</feature>
<keyword evidence="6 7" id="KW-0472">Membrane</keyword>
<dbReference type="PANTHER" id="PTHR33452">
    <property type="entry name" value="OXIDOREDUCTASE CATD-RELATED"/>
    <property type="match status" value="1"/>
</dbReference>
<accession>A0A069D4G2</accession>
<feature type="transmembrane region" description="Helical" evidence="7">
    <location>
        <begin position="18"/>
        <end position="37"/>
    </location>
</feature>
<keyword evidence="4 7" id="KW-0812">Transmembrane</keyword>
<dbReference type="eggNOG" id="COG2259">
    <property type="taxonomic scope" value="Bacteria"/>
</dbReference>
<name>A0A069D4G2_9BACE</name>